<protein>
    <submittedName>
        <fullName evidence="1">Addiction module protein</fullName>
    </submittedName>
</protein>
<dbReference type="RefSeq" id="WP_191737575.1">
    <property type="nucleotide sequence ID" value="NZ_JACYFS010000005.1"/>
</dbReference>
<organism evidence="1 2">
    <name type="scientific">Chryseobacterium caseinilyticum</name>
    <dbReference type="NCBI Taxonomy" id="2771428"/>
    <lineage>
        <taxon>Bacteria</taxon>
        <taxon>Pseudomonadati</taxon>
        <taxon>Bacteroidota</taxon>
        <taxon>Flavobacteriia</taxon>
        <taxon>Flavobacteriales</taxon>
        <taxon>Weeksellaceae</taxon>
        <taxon>Chryseobacterium group</taxon>
        <taxon>Chryseobacterium</taxon>
    </lineage>
</organism>
<reference evidence="1 2" key="1">
    <citation type="submission" date="2020-09" db="EMBL/GenBank/DDBJ databases">
        <title>Genome seq and assembly of Chryseobacterium sp.</title>
        <authorList>
            <person name="Chhetri G."/>
        </authorList>
    </citation>
    <scope>NUCLEOTIDE SEQUENCE [LARGE SCALE GENOMIC DNA]</scope>
    <source>
        <strain evidence="1 2">GCR10</strain>
    </source>
</reference>
<keyword evidence="2" id="KW-1185">Reference proteome</keyword>
<name>A0ABR8ZEK9_9FLAO</name>
<gene>
    <name evidence="1" type="ORF">IC610_14950</name>
</gene>
<dbReference type="EMBL" id="JACYFS010000005">
    <property type="protein sequence ID" value="MBD8083716.1"/>
    <property type="molecule type" value="Genomic_DNA"/>
</dbReference>
<evidence type="ECO:0000313" key="1">
    <source>
        <dbReference type="EMBL" id="MBD8083716.1"/>
    </source>
</evidence>
<accession>A0ABR8ZEK9</accession>
<proteinExistence type="predicted"/>
<evidence type="ECO:0000313" key="2">
    <source>
        <dbReference type="Proteomes" id="UP000637299"/>
    </source>
</evidence>
<comment type="caution">
    <text evidence="1">The sequence shown here is derived from an EMBL/GenBank/DDBJ whole genome shotgun (WGS) entry which is preliminary data.</text>
</comment>
<sequence>MSLQYIKDAQGNNTGVFIPIDEWQLLTEKYIGLQQIELEGIDIPDWHKQILDERLKDYYQNPENNADFNSTLNEIKAKYVL</sequence>
<dbReference type="Proteomes" id="UP000637299">
    <property type="component" value="Unassembled WGS sequence"/>
</dbReference>